<sequence length="395" mass="42288">MDASPVALPPVPRPLKRSASTASLPTPPRTRHKRKHRSKSNDQGGDTETDVEGSGSDSDAETKNGNKKRRTDATVDEDEDAFWLGSPGTRTRSKAAVVPAPSKSAKATTSVRKSPRSPAKAKNDPVSPATALVRRRQQRQTTAVAPVSPPPSNRKPRKATKTKVAASPALSALSSPPATPKAGRPVRDTPNNPFLIPSTPGRDTTLGAVLPRTPTKSKEGPTVTYVFRGVRGDFPNPHFDHSKGRAKSPTPNSLLPVDHPDYSPDAHALPRLLFPPKRVTRSMTKQEPGSSEQNEPKTPVKGTAKASSSRARLLSPFGEDDDEEGGDLRKMKPFTFRLKGSSSLKSKTDKGKAVASKSTKVTAVEETEETLVVQKEKRAVVALPKSKPTSSGKRS</sequence>
<protein>
    <submittedName>
        <fullName evidence="1">Uncharacterized protein</fullName>
    </submittedName>
</protein>
<dbReference type="Proteomes" id="UP000308600">
    <property type="component" value="Unassembled WGS sequence"/>
</dbReference>
<evidence type="ECO:0000313" key="1">
    <source>
        <dbReference type="EMBL" id="TFK62640.1"/>
    </source>
</evidence>
<keyword evidence="2" id="KW-1185">Reference proteome</keyword>
<proteinExistence type="predicted"/>
<name>A0ACD3AAE2_9AGAR</name>
<gene>
    <name evidence="1" type="ORF">BDN72DRAFT_903073</name>
</gene>
<organism evidence="1 2">
    <name type="scientific">Pluteus cervinus</name>
    <dbReference type="NCBI Taxonomy" id="181527"/>
    <lineage>
        <taxon>Eukaryota</taxon>
        <taxon>Fungi</taxon>
        <taxon>Dikarya</taxon>
        <taxon>Basidiomycota</taxon>
        <taxon>Agaricomycotina</taxon>
        <taxon>Agaricomycetes</taxon>
        <taxon>Agaricomycetidae</taxon>
        <taxon>Agaricales</taxon>
        <taxon>Pluteineae</taxon>
        <taxon>Pluteaceae</taxon>
        <taxon>Pluteus</taxon>
    </lineage>
</organism>
<accession>A0ACD3AAE2</accession>
<evidence type="ECO:0000313" key="2">
    <source>
        <dbReference type="Proteomes" id="UP000308600"/>
    </source>
</evidence>
<reference evidence="1 2" key="1">
    <citation type="journal article" date="2019" name="Nat. Ecol. Evol.">
        <title>Megaphylogeny resolves global patterns of mushroom evolution.</title>
        <authorList>
            <person name="Varga T."/>
            <person name="Krizsan K."/>
            <person name="Foldi C."/>
            <person name="Dima B."/>
            <person name="Sanchez-Garcia M."/>
            <person name="Sanchez-Ramirez S."/>
            <person name="Szollosi G.J."/>
            <person name="Szarkandi J.G."/>
            <person name="Papp V."/>
            <person name="Albert L."/>
            <person name="Andreopoulos W."/>
            <person name="Angelini C."/>
            <person name="Antonin V."/>
            <person name="Barry K.W."/>
            <person name="Bougher N.L."/>
            <person name="Buchanan P."/>
            <person name="Buyck B."/>
            <person name="Bense V."/>
            <person name="Catcheside P."/>
            <person name="Chovatia M."/>
            <person name="Cooper J."/>
            <person name="Damon W."/>
            <person name="Desjardin D."/>
            <person name="Finy P."/>
            <person name="Geml J."/>
            <person name="Haridas S."/>
            <person name="Hughes K."/>
            <person name="Justo A."/>
            <person name="Karasinski D."/>
            <person name="Kautmanova I."/>
            <person name="Kiss B."/>
            <person name="Kocsube S."/>
            <person name="Kotiranta H."/>
            <person name="LaButti K.M."/>
            <person name="Lechner B.E."/>
            <person name="Liimatainen K."/>
            <person name="Lipzen A."/>
            <person name="Lukacs Z."/>
            <person name="Mihaltcheva S."/>
            <person name="Morgado L.N."/>
            <person name="Niskanen T."/>
            <person name="Noordeloos M.E."/>
            <person name="Ohm R.A."/>
            <person name="Ortiz-Santana B."/>
            <person name="Ovrebo C."/>
            <person name="Racz N."/>
            <person name="Riley R."/>
            <person name="Savchenko A."/>
            <person name="Shiryaev A."/>
            <person name="Soop K."/>
            <person name="Spirin V."/>
            <person name="Szebenyi C."/>
            <person name="Tomsovsky M."/>
            <person name="Tulloss R.E."/>
            <person name="Uehling J."/>
            <person name="Grigoriev I.V."/>
            <person name="Vagvolgyi C."/>
            <person name="Papp T."/>
            <person name="Martin F.M."/>
            <person name="Miettinen O."/>
            <person name="Hibbett D.S."/>
            <person name="Nagy L.G."/>
        </authorList>
    </citation>
    <scope>NUCLEOTIDE SEQUENCE [LARGE SCALE GENOMIC DNA]</scope>
    <source>
        <strain evidence="1 2">NL-1719</strain>
    </source>
</reference>
<dbReference type="EMBL" id="ML208569">
    <property type="protein sequence ID" value="TFK62640.1"/>
    <property type="molecule type" value="Genomic_DNA"/>
</dbReference>